<dbReference type="Pfam" id="PF00975">
    <property type="entry name" value="Thioesterase"/>
    <property type="match status" value="1"/>
</dbReference>
<sequence>MQVVQASVELPLRERDLSDLDPEDRAVELVRLQTEDRTQRFDTAHGPLVRLSLIRMGPDDHRLVFTNHHILLDGWSAPLLLKELLVLYGTDADTGVLPPARPYRDYVRWLVQQDAAPARDAWSRYLAGPDRPTLVAPDAEQTSVQALSEETTWALDPADTRRLEGFVRDHGVTVGTVVQVAWGIVLAKLTSQRDVVFGSTVSGRPAEVDGVEEMIGLFVNTVPVRVRLDPYETLTALVERIRAEQTALLDRHHLGLTEIQQVAGPAAGFDTLTVFESYPVDRAALSDAVDIAGMQVREVTGHDSGHYPLTLIAHVDDALRLRLSYRPDLFDAAAADAIVSQVAQVLEAVVDRPKVPLGRLRLFGDEVPVVSAPGTAPSRTWTEIVDDWMSRSPEAVAVVDAGRQWTYAGLDERVQRLAHLLVSRGAAPETTVVVAIRRSFLRVVAMLAVVRAGAVYVPVDPDQPRDRVAAMVRTVTPLCVLVDGPESAVPGGVSVVPVRDVELDGAPATPVPDIDRRAPVRADNTAYVIFTSGSTGTPKGVTVTHRGIAELVDRLSTVADRESRVAQAMLPVFDASLLETIVAFSAGARLVVVPPGIAAGDDLERVLADEEITHLYTTPAVLATLDRDALPALTFVSVGGEACPPSLVETWARGRHMVNGYGPSEATVMSNLLDPLIPGENPTVGPPMPGFDEYLLDSYLQPVAGGAVGELYLTGPGLARGYPGQPGLTATRFVADPLGAPGRRMYRTGDLMRWTRTAQGTEPVYVGRSDFQIQLRGLRIELEEVEAALLRHPAVAQAVVVVRDDGSGDRLVGYVVPAGAVPVEAPEILHVAVTRLPRYMVPSVIVVLPGLPVTPSGKVDRSALPAAAPVGAAYRAPRTPTEGVVARAFASVLERDRIGIDDNFFDLGGNSLAATAVASKLRSELGRDVPLSLVFLDPTPAGLADHLDEPPATAAPATGMFDVLIPLRRQGHRPPVFCVHPAIGLSWVYAGLLRYLPDRPVYGLQLPYLSGGPLDATPAELAHRYVEELRAVQPQGPYTVLGWSQGGLIAHHMGVELGAAGESVDLVVLDYYPLERERRAHTHAELLAGLGIELPGATPDDMTSEQLLDAVNRSLGHETGLSTADLERILTAYAHVHRAAPTLELRCFDGDLLFVAAARSLGTGDGASPALWRPWVSGTITEHTIDCDHLEMMTPAVLAVLGPILADYLAAGS</sequence>
<dbReference type="PROSITE" id="PS00012">
    <property type="entry name" value="PHOSPHOPANTETHEINE"/>
    <property type="match status" value="1"/>
</dbReference>
<dbReference type="InterPro" id="IPR036736">
    <property type="entry name" value="ACP-like_sf"/>
</dbReference>
<dbReference type="Gene3D" id="3.40.50.1820">
    <property type="entry name" value="alpha/beta hydrolase"/>
    <property type="match status" value="1"/>
</dbReference>
<proteinExistence type="predicted"/>
<evidence type="ECO:0000313" key="5">
    <source>
        <dbReference type="EMBL" id="TWH17027.1"/>
    </source>
</evidence>
<dbReference type="SUPFAM" id="SSF52777">
    <property type="entry name" value="CoA-dependent acyltransferases"/>
    <property type="match status" value="2"/>
</dbReference>
<dbReference type="Gene3D" id="3.30.559.30">
    <property type="entry name" value="Nonribosomal peptide synthetase, condensation domain"/>
    <property type="match status" value="1"/>
</dbReference>
<comment type="cofactor">
    <cofactor evidence="1">
        <name>pantetheine 4'-phosphate</name>
        <dbReference type="ChEBI" id="CHEBI:47942"/>
    </cofactor>
</comment>
<dbReference type="GO" id="GO:0005829">
    <property type="term" value="C:cytosol"/>
    <property type="evidence" value="ECO:0007669"/>
    <property type="project" value="TreeGrafter"/>
</dbReference>
<organism evidence="5 6">
    <name type="scientific">Rhodococcus rhodochrous J45</name>
    <dbReference type="NCBI Taxonomy" id="935266"/>
    <lineage>
        <taxon>Bacteria</taxon>
        <taxon>Bacillati</taxon>
        <taxon>Actinomycetota</taxon>
        <taxon>Actinomycetes</taxon>
        <taxon>Mycobacteriales</taxon>
        <taxon>Nocardiaceae</taxon>
        <taxon>Rhodococcus</taxon>
    </lineage>
</organism>
<dbReference type="InterPro" id="IPR001031">
    <property type="entry name" value="Thioesterase"/>
</dbReference>
<dbReference type="InterPro" id="IPR025110">
    <property type="entry name" value="AMP-bd_C"/>
</dbReference>
<dbReference type="InterPro" id="IPR010071">
    <property type="entry name" value="AA_adenyl_dom"/>
</dbReference>
<dbReference type="Pfam" id="PF13193">
    <property type="entry name" value="AMP-binding_C"/>
    <property type="match status" value="1"/>
</dbReference>
<dbReference type="Gene3D" id="2.30.38.10">
    <property type="entry name" value="Luciferase, Domain 3"/>
    <property type="match status" value="1"/>
</dbReference>
<protein>
    <submittedName>
        <fullName evidence="5">Amino acid adenylation domain-containing protein</fullName>
    </submittedName>
</protein>
<evidence type="ECO:0000256" key="2">
    <source>
        <dbReference type="ARBA" id="ARBA00022450"/>
    </source>
</evidence>
<dbReference type="GO" id="GO:0043041">
    <property type="term" value="P:amino acid activation for nonribosomal peptide biosynthetic process"/>
    <property type="evidence" value="ECO:0007669"/>
    <property type="project" value="TreeGrafter"/>
</dbReference>
<feature type="domain" description="Carrier" evidence="4">
    <location>
        <begin position="876"/>
        <end position="951"/>
    </location>
</feature>
<evidence type="ECO:0000256" key="3">
    <source>
        <dbReference type="ARBA" id="ARBA00022553"/>
    </source>
</evidence>
<dbReference type="NCBIfam" id="TIGR01733">
    <property type="entry name" value="AA-adenyl-dom"/>
    <property type="match status" value="1"/>
</dbReference>
<dbReference type="SMART" id="SM00823">
    <property type="entry name" value="PKS_PP"/>
    <property type="match status" value="1"/>
</dbReference>
<accession>A0A562E5J0</accession>
<evidence type="ECO:0000259" key="4">
    <source>
        <dbReference type="PROSITE" id="PS50075"/>
    </source>
</evidence>
<dbReference type="GO" id="GO:0003824">
    <property type="term" value="F:catalytic activity"/>
    <property type="evidence" value="ECO:0007669"/>
    <property type="project" value="InterPro"/>
</dbReference>
<dbReference type="SMART" id="SM00824">
    <property type="entry name" value="PKS_TE"/>
    <property type="match status" value="1"/>
</dbReference>
<gene>
    <name evidence="5" type="ORF">L618_000200001080</name>
</gene>
<comment type="caution">
    <text evidence="5">The sequence shown here is derived from an EMBL/GenBank/DDBJ whole genome shotgun (WGS) entry which is preliminary data.</text>
</comment>
<dbReference type="UniPathway" id="UPA00011"/>
<dbReference type="Gene3D" id="3.30.559.10">
    <property type="entry name" value="Chloramphenicol acetyltransferase-like domain"/>
    <property type="match status" value="1"/>
</dbReference>
<dbReference type="PANTHER" id="PTHR45527:SF1">
    <property type="entry name" value="FATTY ACID SYNTHASE"/>
    <property type="match status" value="1"/>
</dbReference>
<dbReference type="GO" id="GO:0044550">
    <property type="term" value="P:secondary metabolite biosynthetic process"/>
    <property type="evidence" value="ECO:0007669"/>
    <property type="project" value="TreeGrafter"/>
</dbReference>
<dbReference type="PROSITE" id="PS00455">
    <property type="entry name" value="AMP_BINDING"/>
    <property type="match status" value="1"/>
</dbReference>
<dbReference type="InterPro" id="IPR001242">
    <property type="entry name" value="Condensation_dom"/>
</dbReference>
<dbReference type="PANTHER" id="PTHR45527">
    <property type="entry name" value="NONRIBOSOMAL PEPTIDE SYNTHETASE"/>
    <property type="match status" value="1"/>
</dbReference>
<dbReference type="InterPro" id="IPR023213">
    <property type="entry name" value="CAT-like_dom_sf"/>
</dbReference>
<evidence type="ECO:0000313" key="6">
    <source>
        <dbReference type="Proteomes" id="UP000317573"/>
    </source>
</evidence>
<dbReference type="PROSITE" id="PS50075">
    <property type="entry name" value="CARRIER"/>
    <property type="match status" value="1"/>
</dbReference>
<dbReference type="AlphaFoldDB" id="A0A562E5J0"/>
<dbReference type="Pfam" id="PF00550">
    <property type="entry name" value="PP-binding"/>
    <property type="match status" value="1"/>
</dbReference>
<dbReference type="InterPro" id="IPR006162">
    <property type="entry name" value="Ppantetheine_attach_site"/>
</dbReference>
<dbReference type="InterPro" id="IPR020845">
    <property type="entry name" value="AMP-binding_CS"/>
</dbReference>
<dbReference type="InterPro" id="IPR029058">
    <property type="entry name" value="AB_hydrolase_fold"/>
</dbReference>
<dbReference type="EMBL" id="VLJT01000017">
    <property type="protein sequence ID" value="TWH17027.1"/>
    <property type="molecule type" value="Genomic_DNA"/>
</dbReference>
<dbReference type="InterPro" id="IPR009081">
    <property type="entry name" value="PP-bd_ACP"/>
</dbReference>
<evidence type="ECO:0000256" key="1">
    <source>
        <dbReference type="ARBA" id="ARBA00001957"/>
    </source>
</evidence>
<dbReference type="InterPro" id="IPR045851">
    <property type="entry name" value="AMP-bd_C_sf"/>
</dbReference>
<dbReference type="SUPFAM" id="SSF47336">
    <property type="entry name" value="ACP-like"/>
    <property type="match status" value="1"/>
</dbReference>
<dbReference type="Gene3D" id="3.30.300.30">
    <property type="match status" value="1"/>
</dbReference>
<dbReference type="Pfam" id="PF00501">
    <property type="entry name" value="AMP-binding"/>
    <property type="match status" value="1"/>
</dbReference>
<dbReference type="InterPro" id="IPR020802">
    <property type="entry name" value="TesA-like"/>
</dbReference>
<dbReference type="Pfam" id="PF00668">
    <property type="entry name" value="Condensation"/>
    <property type="match status" value="1"/>
</dbReference>
<dbReference type="Gene3D" id="3.40.50.980">
    <property type="match status" value="2"/>
</dbReference>
<dbReference type="SUPFAM" id="SSF53474">
    <property type="entry name" value="alpha/beta-Hydrolases"/>
    <property type="match status" value="1"/>
</dbReference>
<dbReference type="SUPFAM" id="SSF56801">
    <property type="entry name" value="Acetyl-CoA synthetase-like"/>
    <property type="match status" value="1"/>
</dbReference>
<keyword evidence="2" id="KW-0596">Phosphopantetheine</keyword>
<name>A0A562E5J0_RHORH</name>
<keyword evidence="3" id="KW-0597">Phosphoprotein</keyword>
<dbReference type="GO" id="GO:0008610">
    <property type="term" value="P:lipid biosynthetic process"/>
    <property type="evidence" value="ECO:0007669"/>
    <property type="project" value="UniProtKB-ARBA"/>
</dbReference>
<dbReference type="GO" id="GO:0031177">
    <property type="term" value="F:phosphopantetheine binding"/>
    <property type="evidence" value="ECO:0007669"/>
    <property type="project" value="InterPro"/>
</dbReference>
<dbReference type="InterPro" id="IPR020806">
    <property type="entry name" value="PKS_PP-bd"/>
</dbReference>
<dbReference type="Proteomes" id="UP000317573">
    <property type="component" value="Unassembled WGS sequence"/>
</dbReference>
<reference evidence="5 6" key="1">
    <citation type="submission" date="2019-07" db="EMBL/GenBank/DDBJ databases">
        <title>Genome sequencing of lignin-degrading bacterial isolates.</title>
        <authorList>
            <person name="Gladden J."/>
        </authorList>
    </citation>
    <scope>NUCLEOTIDE SEQUENCE [LARGE SCALE GENOMIC DNA]</scope>
    <source>
        <strain evidence="5 6">J45</strain>
    </source>
</reference>
<dbReference type="InterPro" id="IPR000873">
    <property type="entry name" value="AMP-dep_synth/lig_dom"/>
</dbReference>